<comment type="caution">
    <text evidence="9">The sequence shown here is derived from an EMBL/GenBank/DDBJ whole genome shotgun (WGS) entry which is preliminary data.</text>
</comment>
<dbReference type="GO" id="GO:0005886">
    <property type="term" value="C:plasma membrane"/>
    <property type="evidence" value="ECO:0007669"/>
    <property type="project" value="UniProtKB-SubCell"/>
</dbReference>
<dbReference type="AlphaFoldDB" id="A0A7W8HK87"/>
<dbReference type="PANTHER" id="PTHR22926:SF3">
    <property type="entry name" value="UNDECAPRENYL-PHOSPHATE ALPHA-N-ACETYLGLUCOSAMINYL 1-PHOSPHATE TRANSFERASE"/>
    <property type="match status" value="1"/>
</dbReference>
<dbReference type="GO" id="GO:0009103">
    <property type="term" value="P:lipopolysaccharide biosynthetic process"/>
    <property type="evidence" value="ECO:0007669"/>
    <property type="project" value="TreeGrafter"/>
</dbReference>
<proteinExistence type="predicted"/>
<feature type="transmembrane region" description="Helical" evidence="8">
    <location>
        <begin position="330"/>
        <end position="348"/>
    </location>
</feature>
<organism evidence="9 10">
    <name type="scientific">Quisquiliibacterium transsilvanicum</name>
    <dbReference type="NCBI Taxonomy" id="1549638"/>
    <lineage>
        <taxon>Bacteria</taxon>
        <taxon>Pseudomonadati</taxon>
        <taxon>Pseudomonadota</taxon>
        <taxon>Betaproteobacteria</taxon>
        <taxon>Burkholderiales</taxon>
        <taxon>Burkholderiaceae</taxon>
        <taxon>Quisquiliibacterium</taxon>
    </lineage>
</organism>
<dbReference type="RefSeq" id="WP_183970160.1">
    <property type="nucleotide sequence ID" value="NZ_BAABEW010000020.1"/>
</dbReference>
<keyword evidence="5 8" id="KW-1133">Transmembrane helix</keyword>
<feature type="transmembrane region" description="Helical" evidence="8">
    <location>
        <begin position="242"/>
        <end position="261"/>
    </location>
</feature>
<feature type="transmembrane region" description="Helical" evidence="8">
    <location>
        <begin position="163"/>
        <end position="181"/>
    </location>
</feature>
<feature type="transmembrane region" description="Helical" evidence="8">
    <location>
        <begin position="103"/>
        <end position="122"/>
    </location>
</feature>
<dbReference type="GO" id="GO:0071555">
    <property type="term" value="P:cell wall organization"/>
    <property type="evidence" value="ECO:0007669"/>
    <property type="project" value="TreeGrafter"/>
</dbReference>
<keyword evidence="6 8" id="KW-0472">Membrane</keyword>
<feature type="binding site" evidence="7">
    <location>
        <position position="156"/>
    </location>
    <ligand>
        <name>Mg(2+)</name>
        <dbReference type="ChEBI" id="CHEBI:18420"/>
    </ligand>
</feature>
<dbReference type="GO" id="GO:0016780">
    <property type="term" value="F:phosphotransferase activity, for other substituted phosphate groups"/>
    <property type="evidence" value="ECO:0007669"/>
    <property type="project" value="InterPro"/>
</dbReference>
<feature type="transmembrane region" description="Helical" evidence="8">
    <location>
        <begin position="305"/>
        <end position="324"/>
    </location>
</feature>
<keyword evidence="4 8" id="KW-0812">Transmembrane</keyword>
<keyword evidence="10" id="KW-1185">Reference proteome</keyword>
<protein>
    <submittedName>
        <fullName evidence="9">UDP-N-acetylmuramyl pentapeptide phosphotransferase/UDP-N-acetylglucosamine-1-phosphate transferase</fullName>
    </submittedName>
</protein>
<dbReference type="InterPro" id="IPR000715">
    <property type="entry name" value="Glycosyl_transferase_4"/>
</dbReference>
<evidence type="ECO:0000313" key="10">
    <source>
        <dbReference type="Proteomes" id="UP000532440"/>
    </source>
</evidence>
<evidence type="ECO:0000256" key="7">
    <source>
        <dbReference type="PIRSR" id="PIRSR600715-1"/>
    </source>
</evidence>
<dbReference type="EMBL" id="JACHGB010000007">
    <property type="protein sequence ID" value="MBB5273483.1"/>
    <property type="molecule type" value="Genomic_DNA"/>
</dbReference>
<dbReference type="GO" id="GO:0046872">
    <property type="term" value="F:metal ion binding"/>
    <property type="evidence" value="ECO:0007669"/>
    <property type="project" value="UniProtKB-KW"/>
</dbReference>
<evidence type="ECO:0000256" key="5">
    <source>
        <dbReference type="ARBA" id="ARBA00022989"/>
    </source>
</evidence>
<keyword evidence="7" id="KW-0460">Magnesium</keyword>
<feature type="transmembrane region" description="Helical" evidence="8">
    <location>
        <begin position="6"/>
        <end position="25"/>
    </location>
</feature>
<feature type="transmembrane region" description="Helical" evidence="8">
    <location>
        <begin position="217"/>
        <end position="236"/>
    </location>
</feature>
<name>A0A7W8HK87_9BURK</name>
<evidence type="ECO:0000256" key="6">
    <source>
        <dbReference type="ARBA" id="ARBA00023136"/>
    </source>
</evidence>
<keyword evidence="2" id="KW-1003">Cell membrane</keyword>
<dbReference type="PANTHER" id="PTHR22926">
    <property type="entry name" value="PHOSPHO-N-ACETYLMURAMOYL-PENTAPEPTIDE-TRANSFERASE"/>
    <property type="match status" value="1"/>
</dbReference>
<gene>
    <name evidence="9" type="ORF">HNQ70_003513</name>
</gene>
<keyword evidence="7" id="KW-0479">Metal-binding</keyword>
<dbReference type="Pfam" id="PF00953">
    <property type="entry name" value="Glycos_transf_4"/>
    <property type="match status" value="1"/>
</dbReference>
<sequence>MISFGIALAVSLLVSLVILRIAYFAQRFGMDADVHDRRRVHSRPVPRIGGLAVLVAMGLGSLAVSARTPAIGGVILLLLASALPAFAGGFLEDLTGRVHPRVRLALMTVAVLLGWLLLDLRIPRVDIPFLDPLVAIPGVGVLLTVLGMLTVTNGINLIDGLNGLAGMVCLAMLCGLAIVGLEVGDPVIVSASLLTAGAVVGFQFWNYPKAHLFLGDGGAYLLGFLLGALSILLVARNPGVSAWFPPLLLAYPLLEVAFSIWRRKVLRGDASGMPDAAHLHHLIYRRVVRWAVGAEEPQSREQRNAFASPYLWVLSSLAVIPAVIFHGQGLVLAGFLLLFVASYIWLYVRIARMRVPRWMIIRPGDRDRGDDK</sequence>
<dbReference type="GO" id="GO:0044038">
    <property type="term" value="P:cell wall macromolecule biosynthetic process"/>
    <property type="evidence" value="ECO:0007669"/>
    <property type="project" value="TreeGrafter"/>
</dbReference>
<dbReference type="Proteomes" id="UP000532440">
    <property type="component" value="Unassembled WGS sequence"/>
</dbReference>
<keyword evidence="3 9" id="KW-0808">Transferase</keyword>
<feature type="transmembrane region" description="Helical" evidence="8">
    <location>
        <begin position="187"/>
        <end position="205"/>
    </location>
</feature>
<reference evidence="9 10" key="1">
    <citation type="submission" date="2020-08" db="EMBL/GenBank/DDBJ databases">
        <title>Genomic Encyclopedia of Type Strains, Phase IV (KMG-IV): sequencing the most valuable type-strain genomes for metagenomic binning, comparative biology and taxonomic classification.</title>
        <authorList>
            <person name="Goeker M."/>
        </authorList>
    </citation>
    <scope>NUCLEOTIDE SEQUENCE [LARGE SCALE GENOMIC DNA]</scope>
    <source>
        <strain evidence="9 10">DSM 29781</strain>
    </source>
</reference>
<comment type="cofactor">
    <cofactor evidence="7">
        <name>Mg(2+)</name>
        <dbReference type="ChEBI" id="CHEBI:18420"/>
    </cofactor>
</comment>
<accession>A0A7W8HK87</accession>
<feature type="transmembrane region" description="Helical" evidence="8">
    <location>
        <begin position="70"/>
        <end position="91"/>
    </location>
</feature>
<evidence type="ECO:0000256" key="8">
    <source>
        <dbReference type="SAM" id="Phobius"/>
    </source>
</evidence>
<evidence type="ECO:0000256" key="1">
    <source>
        <dbReference type="ARBA" id="ARBA00004651"/>
    </source>
</evidence>
<evidence type="ECO:0000256" key="2">
    <source>
        <dbReference type="ARBA" id="ARBA00022475"/>
    </source>
</evidence>
<dbReference type="CDD" id="cd06912">
    <property type="entry name" value="GT_MraY_like"/>
    <property type="match status" value="1"/>
</dbReference>
<evidence type="ECO:0000313" key="9">
    <source>
        <dbReference type="EMBL" id="MBB5273483.1"/>
    </source>
</evidence>
<feature type="binding site" evidence="7">
    <location>
        <position position="216"/>
    </location>
    <ligand>
        <name>Mg(2+)</name>
        <dbReference type="ChEBI" id="CHEBI:18420"/>
    </ligand>
</feature>
<feature type="transmembrane region" description="Helical" evidence="8">
    <location>
        <begin position="45"/>
        <end position="64"/>
    </location>
</feature>
<evidence type="ECO:0000256" key="3">
    <source>
        <dbReference type="ARBA" id="ARBA00022679"/>
    </source>
</evidence>
<feature type="transmembrane region" description="Helical" evidence="8">
    <location>
        <begin position="134"/>
        <end position="151"/>
    </location>
</feature>
<evidence type="ECO:0000256" key="4">
    <source>
        <dbReference type="ARBA" id="ARBA00022692"/>
    </source>
</evidence>
<comment type="subcellular location">
    <subcellularLocation>
        <location evidence="1">Cell membrane</location>
        <topology evidence="1">Multi-pass membrane protein</topology>
    </subcellularLocation>
</comment>